<dbReference type="Proteomes" id="UP000030682">
    <property type="component" value="Unassembled WGS sequence"/>
</dbReference>
<dbReference type="HOGENOM" id="CLU_2462775_0_0_9"/>
<gene>
    <name evidence="1" type="ORF">BTDB27_001603</name>
</gene>
<name>W8YA23_BACTU</name>
<organism evidence="1">
    <name type="scientific">Bacillus thuringiensis DB27</name>
    <dbReference type="NCBI Taxonomy" id="1431339"/>
    <lineage>
        <taxon>Bacteria</taxon>
        <taxon>Bacillati</taxon>
        <taxon>Bacillota</taxon>
        <taxon>Bacilli</taxon>
        <taxon>Bacillales</taxon>
        <taxon>Bacillaceae</taxon>
        <taxon>Bacillus</taxon>
        <taxon>Bacillus cereus group</taxon>
    </lineage>
</organism>
<accession>W8YA23</accession>
<protein>
    <submittedName>
        <fullName evidence="1">Uncharacterized protein</fullName>
    </submittedName>
</protein>
<reference evidence="1" key="2">
    <citation type="submission" date="2014-01" db="EMBL/GenBank/DDBJ databases">
        <authorList>
            <person name="Aslett M."/>
        </authorList>
    </citation>
    <scope>NUCLEOTIDE SEQUENCE [LARGE SCALE GENOMIC DNA]</scope>
    <source>
        <strain evidence="1">DB27</strain>
    </source>
</reference>
<dbReference type="AlphaFoldDB" id="W8YA23"/>
<sequence>MQIQGEGRNQYAYVNDQKVALTNDTLRDAYRLHYSKEERQQLTDVEQELASIDIKIYQTKDAWETAKESADLVKAKAYVQANLLKFLA</sequence>
<evidence type="ECO:0000313" key="1">
    <source>
        <dbReference type="EMBL" id="CDN35261.1"/>
    </source>
</evidence>
<dbReference type="EMBL" id="HG810017">
    <property type="protein sequence ID" value="CDN35261.1"/>
    <property type="molecule type" value="Genomic_DNA"/>
</dbReference>
<proteinExistence type="predicted"/>
<reference evidence="1" key="1">
    <citation type="submission" date="2014-01" db="EMBL/GenBank/DDBJ databases">
        <title>Draft genome sequence of highly nematicidal Bacillus thuringiensis DB27.</title>
        <authorList>
            <person name="Iatsenko I."/>
            <person name="Pickard D."/>
            <person name="Corton C."/>
            <person name="Dougan G."/>
            <person name="Sommer R.J."/>
        </authorList>
    </citation>
    <scope>NUCLEOTIDE SEQUENCE [LARGE SCALE GENOMIC DNA]</scope>
    <source>
        <strain evidence="1">DB27</strain>
    </source>
</reference>